<evidence type="ECO:0000256" key="1">
    <source>
        <dbReference type="ARBA" id="ARBA00006479"/>
    </source>
</evidence>
<protein>
    <submittedName>
        <fullName evidence="2">NagC family transcriptional regulator</fullName>
    </submittedName>
</protein>
<reference evidence="2 3" key="1">
    <citation type="submission" date="2017-07" db="EMBL/GenBank/DDBJ databases">
        <title>Bifidobacterium novel species.</title>
        <authorList>
            <person name="Lugli G.A."/>
            <person name="Milani C."/>
            <person name="Duranti S."/>
            <person name="Mangifesta M."/>
        </authorList>
    </citation>
    <scope>NUCLEOTIDE SEQUENCE [LARGE SCALE GENOMIC DNA]</scope>
    <source>
        <strain evidence="3">Uis1B</strain>
    </source>
</reference>
<dbReference type="OrthoDB" id="5174513at2"/>
<name>A0A2N5J8J9_9BIFI</name>
<dbReference type="Gene3D" id="3.30.420.40">
    <property type="match status" value="2"/>
</dbReference>
<dbReference type="Gene3D" id="1.10.10.10">
    <property type="entry name" value="Winged helix-like DNA-binding domain superfamily/Winged helix DNA-binding domain"/>
    <property type="match status" value="1"/>
</dbReference>
<dbReference type="InterPro" id="IPR036388">
    <property type="entry name" value="WH-like_DNA-bd_sf"/>
</dbReference>
<dbReference type="InterPro" id="IPR036390">
    <property type="entry name" value="WH_DNA-bd_sf"/>
</dbReference>
<dbReference type="EMBL" id="NMWU01000029">
    <property type="protein sequence ID" value="PLS30542.1"/>
    <property type="molecule type" value="Genomic_DNA"/>
</dbReference>
<comment type="similarity">
    <text evidence="1">Belongs to the ROK (NagC/XylR) family.</text>
</comment>
<dbReference type="PANTHER" id="PTHR18964">
    <property type="entry name" value="ROK (REPRESSOR, ORF, KINASE) FAMILY"/>
    <property type="match status" value="1"/>
</dbReference>
<evidence type="ECO:0000313" key="2">
    <source>
        <dbReference type="EMBL" id="PLS30542.1"/>
    </source>
</evidence>
<accession>A0A2N5J8J9</accession>
<dbReference type="SUPFAM" id="SSF46785">
    <property type="entry name" value="Winged helix' DNA-binding domain"/>
    <property type="match status" value="1"/>
</dbReference>
<dbReference type="Pfam" id="PF00480">
    <property type="entry name" value="ROK"/>
    <property type="match status" value="1"/>
</dbReference>
<gene>
    <name evidence="2" type="ORF">Uis1B_1687</name>
</gene>
<dbReference type="PANTHER" id="PTHR18964:SF149">
    <property type="entry name" value="BIFUNCTIONAL UDP-N-ACETYLGLUCOSAMINE 2-EPIMERASE_N-ACETYLMANNOSAMINE KINASE"/>
    <property type="match status" value="1"/>
</dbReference>
<evidence type="ECO:0000313" key="3">
    <source>
        <dbReference type="Proteomes" id="UP000235050"/>
    </source>
</evidence>
<dbReference type="SUPFAM" id="SSF53067">
    <property type="entry name" value="Actin-like ATPase domain"/>
    <property type="match status" value="2"/>
</dbReference>
<comment type="caution">
    <text evidence="2">The sequence shown here is derived from an EMBL/GenBank/DDBJ whole genome shotgun (WGS) entry which is preliminary data.</text>
</comment>
<sequence>MARSKSINQDDLRNHNLSVVLSALMQSTAPLGRAQLAKSTGLTKATMSLLSEILLKNDVVEQIQPLREAQNGRPSTPLAFRSGRWAGLGMQINTDGYGYIAVDLAGDVIDERWVPRMMGDVDPDEIFDSLDALLKPVEADLVERGYRIVGTGLALPGLITADQHLLNAPNLGWSNMRLDQFPVVDRLGAIADNEANLAAIAQIPGYATKRSDHLGALGPSDSFLYISTDVGVGSAFVRAGNVVRGDHGFGGELGHVSVEMNGPKCRCGRNGCLEMYAGRRELVKTAGLAQGDAAARSEYVDELYDRWRGGDTKAVLAIDQALTAMASVAASAINILDVDTIVLGGFWSGFQEDICTRLKMRITPQVLARYVLDIKVLACRNVEHPALYGAALTGLRRLVDHPVEYLEI</sequence>
<dbReference type="RefSeq" id="WP_101617447.1">
    <property type="nucleotide sequence ID" value="NZ_NMWU01000029.1"/>
</dbReference>
<dbReference type="InterPro" id="IPR043129">
    <property type="entry name" value="ATPase_NBD"/>
</dbReference>
<proteinExistence type="inferred from homology"/>
<organism evidence="2 3">
    <name type="scientific">Bifidobacterium margollesii</name>
    <dbReference type="NCBI Taxonomy" id="2020964"/>
    <lineage>
        <taxon>Bacteria</taxon>
        <taxon>Bacillati</taxon>
        <taxon>Actinomycetota</taxon>
        <taxon>Actinomycetes</taxon>
        <taxon>Bifidobacteriales</taxon>
        <taxon>Bifidobacteriaceae</taxon>
        <taxon>Bifidobacterium</taxon>
    </lineage>
</organism>
<dbReference type="Proteomes" id="UP000235050">
    <property type="component" value="Unassembled WGS sequence"/>
</dbReference>
<dbReference type="InterPro" id="IPR000600">
    <property type="entry name" value="ROK"/>
</dbReference>
<dbReference type="AlphaFoldDB" id="A0A2N5J8J9"/>
<keyword evidence="3" id="KW-1185">Reference proteome</keyword>